<dbReference type="SUPFAM" id="SSF160935">
    <property type="entry name" value="VPA0735-like"/>
    <property type="match status" value="1"/>
</dbReference>
<proteinExistence type="predicted"/>
<organism evidence="3 4">
    <name type="scientific">Rhizobium hainanense</name>
    <dbReference type="NCBI Taxonomy" id="52131"/>
    <lineage>
        <taxon>Bacteria</taxon>
        <taxon>Pseudomonadati</taxon>
        <taxon>Pseudomonadota</taxon>
        <taxon>Alphaproteobacteria</taxon>
        <taxon>Hyphomicrobiales</taxon>
        <taxon>Rhizobiaceae</taxon>
        <taxon>Rhizobium/Agrobacterium group</taxon>
        <taxon>Rhizobium</taxon>
    </lineage>
</organism>
<accession>A0A1C3UG73</accession>
<dbReference type="Gene3D" id="2.60.120.600">
    <property type="entry name" value="Domain of unknown function DUF1214, C-terminal domain"/>
    <property type="match status" value="1"/>
</dbReference>
<keyword evidence="1" id="KW-0472">Membrane</keyword>
<dbReference type="InterPro" id="IPR037049">
    <property type="entry name" value="DUF1214_C_sf"/>
</dbReference>
<dbReference type="InterPro" id="IPR012038">
    <property type="entry name" value="UCP009471"/>
</dbReference>
<evidence type="ECO:0000256" key="1">
    <source>
        <dbReference type="SAM" id="Phobius"/>
    </source>
</evidence>
<dbReference type="PIRSF" id="PIRSF009471">
    <property type="entry name" value="UCP009471"/>
    <property type="match status" value="1"/>
</dbReference>
<dbReference type="Pfam" id="PF06742">
    <property type="entry name" value="DUF1214"/>
    <property type="match status" value="1"/>
</dbReference>
<dbReference type="OrthoDB" id="7837485at2"/>
<dbReference type="AlphaFoldDB" id="A0A1C3UG73"/>
<keyword evidence="1" id="KW-1133">Transmembrane helix</keyword>
<gene>
    <name evidence="3" type="ORF">GA0061100_102133</name>
</gene>
<evidence type="ECO:0000259" key="2">
    <source>
        <dbReference type="Pfam" id="PF06742"/>
    </source>
</evidence>
<dbReference type="InterPro" id="IPR010621">
    <property type="entry name" value="DUF1214"/>
</dbReference>
<keyword evidence="4" id="KW-1185">Reference proteome</keyword>
<feature type="transmembrane region" description="Helical" evidence="1">
    <location>
        <begin position="6"/>
        <end position="27"/>
    </location>
</feature>
<dbReference type="RefSeq" id="WP_075852049.1">
    <property type="nucleotide sequence ID" value="NZ_FMAC01000002.1"/>
</dbReference>
<dbReference type="STRING" id="52131.GA0061100_102133"/>
<protein>
    <recommendedName>
        <fullName evidence="2">DUF1214 domain-containing protein</fullName>
    </recommendedName>
</protein>
<sequence length="195" mass="20628">MFRVPLLVALSLVIAFGGGIVFTLLALDATSGFGAIKLGAWQAFPEMQTADADPYAKSHRARAGRLLYGTAEGLVFTASDDDSGTRLTASCTYRISGQTPPARLWTLFIAGNDGRPIEDAAGRPSTINSWVVLRKPDSTFNITVSSNAQAGNWLALPPTGNFRLVWTLLDSPAASNSGLIDLGMPKLEKIGCGNV</sequence>
<evidence type="ECO:0000313" key="4">
    <source>
        <dbReference type="Proteomes" id="UP000186228"/>
    </source>
</evidence>
<dbReference type="Proteomes" id="UP000186228">
    <property type="component" value="Unassembled WGS sequence"/>
</dbReference>
<evidence type="ECO:0000313" key="3">
    <source>
        <dbReference type="EMBL" id="SCB14415.1"/>
    </source>
</evidence>
<name>A0A1C3UG73_9HYPH</name>
<keyword evidence="1" id="KW-0812">Transmembrane</keyword>
<feature type="domain" description="DUF1214" evidence="2">
    <location>
        <begin position="72"/>
        <end position="171"/>
    </location>
</feature>
<reference evidence="4" key="1">
    <citation type="submission" date="2016-08" db="EMBL/GenBank/DDBJ databases">
        <authorList>
            <person name="Varghese N."/>
            <person name="Submissions Spin"/>
        </authorList>
    </citation>
    <scope>NUCLEOTIDE SEQUENCE [LARGE SCALE GENOMIC DNA]</scope>
    <source>
        <strain evidence="4">CCBAU 57015</strain>
    </source>
</reference>
<dbReference type="EMBL" id="FMAC01000002">
    <property type="protein sequence ID" value="SCB14415.1"/>
    <property type="molecule type" value="Genomic_DNA"/>
</dbReference>